<accession>A0A4S3MPV0</accession>
<dbReference type="SUPFAM" id="SSF53448">
    <property type="entry name" value="Nucleotide-diphospho-sugar transferases"/>
    <property type="match status" value="1"/>
</dbReference>
<keyword evidence="3" id="KW-1133">Transmembrane helix</keyword>
<dbReference type="Proteomes" id="UP000309450">
    <property type="component" value="Unassembled WGS sequence"/>
</dbReference>
<keyword evidence="4" id="KW-0808">Transferase</keyword>
<keyword evidence="3" id="KW-0472">Membrane</keyword>
<evidence type="ECO:0000256" key="2">
    <source>
        <dbReference type="ARBA" id="ARBA00022692"/>
    </source>
</evidence>
<comment type="subcellular location">
    <subcellularLocation>
        <location evidence="1">Membrane</location>
        <topology evidence="1">Single-pass membrane protein</topology>
    </subcellularLocation>
</comment>
<dbReference type="Pfam" id="PF13704">
    <property type="entry name" value="Glyco_tranf_2_4"/>
    <property type="match status" value="1"/>
</dbReference>
<dbReference type="PANTHER" id="PTHR21461">
    <property type="entry name" value="GLYCOSYLTRANSFERASE FAMILY 92 PROTEIN"/>
    <property type="match status" value="1"/>
</dbReference>
<reference evidence="4 5" key="1">
    <citation type="submission" date="2019-04" db="EMBL/GenBank/DDBJ databases">
        <title>Draft genome sequence of Gemmobacter aestuarii sp. nov.</title>
        <authorList>
            <person name="Hameed A."/>
            <person name="Lin S.-Y."/>
            <person name="Shahina M."/>
            <person name="Lai W.-A."/>
            <person name="Young C.-C."/>
        </authorList>
    </citation>
    <scope>NUCLEOTIDE SEQUENCE [LARGE SCALE GENOMIC DNA]</scope>
    <source>
        <strain evidence="4 5">CC-PW-75</strain>
    </source>
</reference>
<dbReference type="PANTHER" id="PTHR21461:SF69">
    <property type="entry name" value="GLYCOSYLTRANSFERASE FAMILY 92 PROTEIN"/>
    <property type="match status" value="1"/>
</dbReference>
<sequence>MTGGYTVITTMKNEGAFLLEWVAHHRALGFDHILICTNDCADPTREMALRLQEMGLARHHATRHWPVTSIQRSALKQARRYPEVTEAEWLYVCDADEFLVIRVGDGSARALVAAASPDAEVIAVPWRSFGPGGAVAFEDRPVTEQFTRGAAPPVAGRRAPVYPKSLFRGLEGVHRIGVHGPVARADLGRDFRRELPGGQPFVAQHHPLFVQADYRFAQVNHYALRSRESFLVKRDRGRVNHTGQDMGLDYWDRFDVAEVECQAIRRYDGAVAEWRARLMEDAPLAALHRQAVAWHRERAAALALRADWQELIAALAERQAACASSAS</sequence>
<protein>
    <submittedName>
        <fullName evidence="4">Glycosyltransferase family 2 protein</fullName>
    </submittedName>
</protein>
<dbReference type="GO" id="GO:0016757">
    <property type="term" value="F:glycosyltransferase activity"/>
    <property type="evidence" value="ECO:0007669"/>
    <property type="project" value="TreeGrafter"/>
</dbReference>
<dbReference type="EMBL" id="SSND01000001">
    <property type="protein sequence ID" value="THD84439.1"/>
    <property type="molecule type" value="Genomic_DNA"/>
</dbReference>
<keyword evidence="5" id="KW-1185">Reference proteome</keyword>
<proteinExistence type="predicted"/>
<dbReference type="AlphaFoldDB" id="A0A4S3MPV0"/>
<organism evidence="4 5">
    <name type="scientific">Aliigemmobacter aestuarii</name>
    <dbReference type="NCBI Taxonomy" id="1445661"/>
    <lineage>
        <taxon>Bacteria</taxon>
        <taxon>Pseudomonadati</taxon>
        <taxon>Pseudomonadota</taxon>
        <taxon>Alphaproteobacteria</taxon>
        <taxon>Rhodobacterales</taxon>
        <taxon>Paracoccaceae</taxon>
        <taxon>Aliigemmobacter</taxon>
    </lineage>
</organism>
<dbReference type="RefSeq" id="WP_136392820.1">
    <property type="nucleotide sequence ID" value="NZ_SSND01000001.1"/>
</dbReference>
<gene>
    <name evidence="4" type="ORF">E7811_01425</name>
</gene>
<dbReference type="GO" id="GO:0016020">
    <property type="term" value="C:membrane"/>
    <property type="evidence" value="ECO:0007669"/>
    <property type="project" value="UniProtKB-SubCell"/>
</dbReference>
<evidence type="ECO:0000313" key="4">
    <source>
        <dbReference type="EMBL" id="THD84439.1"/>
    </source>
</evidence>
<comment type="caution">
    <text evidence="4">The sequence shown here is derived from an EMBL/GenBank/DDBJ whole genome shotgun (WGS) entry which is preliminary data.</text>
</comment>
<evidence type="ECO:0000313" key="5">
    <source>
        <dbReference type="Proteomes" id="UP000309450"/>
    </source>
</evidence>
<evidence type="ECO:0000256" key="1">
    <source>
        <dbReference type="ARBA" id="ARBA00004167"/>
    </source>
</evidence>
<keyword evidence="2" id="KW-0812">Transmembrane</keyword>
<dbReference type="InterPro" id="IPR029044">
    <property type="entry name" value="Nucleotide-diphossugar_trans"/>
</dbReference>
<evidence type="ECO:0000256" key="3">
    <source>
        <dbReference type="ARBA" id="ARBA00022989"/>
    </source>
</evidence>
<name>A0A4S3MPV0_9RHOB</name>
<dbReference type="GO" id="GO:0005737">
    <property type="term" value="C:cytoplasm"/>
    <property type="evidence" value="ECO:0007669"/>
    <property type="project" value="TreeGrafter"/>
</dbReference>
<dbReference type="OrthoDB" id="4964299at2"/>